<name>A0A286GU25_9PROT</name>
<sequence length="127" mass="12421">MRPALSFAGTAAALATAAACDVVTTGRPALLWMVLVAAGAVAAGAWTVAAAVAARLQRTMPQAPGGRFVLLAVAAAFALADAYAGASGTPGRPFLLPTLVLLACAGALSGIANCAALSRSLSEDPSR</sequence>
<feature type="transmembrane region" description="Helical" evidence="1">
    <location>
        <begin position="29"/>
        <end position="56"/>
    </location>
</feature>
<keyword evidence="1" id="KW-1133">Transmembrane helix</keyword>
<gene>
    <name evidence="2" type="ORF">SAMN05421508_10818</name>
</gene>
<evidence type="ECO:0000313" key="2">
    <source>
        <dbReference type="EMBL" id="SOD98589.1"/>
    </source>
</evidence>
<protein>
    <submittedName>
        <fullName evidence="2">Uncharacterized protein</fullName>
    </submittedName>
</protein>
<keyword evidence="1" id="KW-0472">Membrane</keyword>
<dbReference type="PROSITE" id="PS51257">
    <property type="entry name" value="PROKAR_LIPOPROTEIN"/>
    <property type="match status" value="1"/>
</dbReference>
<proteinExistence type="predicted"/>
<feature type="transmembrane region" description="Helical" evidence="1">
    <location>
        <begin position="68"/>
        <end position="88"/>
    </location>
</feature>
<keyword evidence="3" id="KW-1185">Reference proteome</keyword>
<feature type="transmembrane region" description="Helical" evidence="1">
    <location>
        <begin position="94"/>
        <end position="117"/>
    </location>
</feature>
<dbReference type="AlphaFoldDB" id="A0A286GU25"/>
<evidence type="ECO:0000256" key="1">
    <source>
        <dbReference type="SAM" id="Phobius"/>
    </source>
</evidence>
<dbReference type="RefSeq" id="WP_097280427.1">
    <property type="nucleotide sequence ID" value="NZ_OCNJ01000008.1"/>
</dbReference>
<accession>A0A286GU25</accession>
<keyword evidence="1" id="KW-0812">Transmembrane</keyword>
<dbReference type="Proteomes" id="UP000219621">
    <property type="component" value="Unassembled WGS sequence"/>
</dbReference>
<dbReference type="EMBL" id="OCNJ01000008">
    <property type="protein sequence ID" value="SOD98589.1"/>
    <property type="molecule type" value="Genomic_DNA"/>
</dbReference>
<evidence type="ECO:0000313" key="3">
    <source>
        <dbReference type="Proteomes" id="UP000219621"/>
    </source>
</evidence>
<organism evidence="2 3">
    <name type="scientific">Caenispirillum bisanense</name>
    <dbReference type="NCBI Taxonomy" id="414052"/>
    <lineage>
        <taxon>Bacteria</taxon>
        <taxon>Pseudomonadati</taxon>
        <taxon>Pseudomonadota</taxon>
        <taxon>Alphaproteobacteria</taxon>
        <taxon>Rhodospirillales</taxon>
        <taxon>Novispirillaceae</taxon>
        <taxon>Caenispirillum</taxon>
    </lineage>
</organism>
<reference evidence="2 3" key="1">
    <citation type="submission" date="2017-09" db="EMBL/GenBank/DDBJ databases">
        <authorList>
            <person name="Ehlers B."/>
            <person name="Leendertz F.H."/>
        </authorList>
    </citation>
    <scope>NUCLEOTIDE SEQUENCE [LARGE SCALE GENOMIC DNA]</scope>
    <source>
        <strain evidence="2 3">USBA 140</strain>
    </source>
</reference>